<feature type="region of interest" description="Disordered" evidence="1">
    <location>
        <begin position="199"/>
        <end position="227"/>
    </location>
</feature>
<dbReference type="GO" id="GO:0046872">
    <property type="term" value="F:metal ion binding"/>
    <property type="evidence" value="ECO:0007669"/>
    <property type="project" value="InterPro"/>
</dbReference>
<proteinExistence type="predicted"/>
<evidence type="ECO:0000313" key="6">
    <source>
        <dbReference type="Proteomes" id="UP000694393"/>
    </source>
</evidence>
<dbReference type="PANTHER" id="PTHR21472:SF21">
    <property type="entry name" value="ENDONUCLEASE DOMAIN-CONTAINING 1 PROTEIN-LIKE-RELATED"/>
    <property type="match status" value="1"/>
</dbReference>
<evidence type="ECO:0000256" key="2">
    <source>
        <dbReference type="SAM" id="SignalP"/>
    </source>
</evidence>
<dbReference type="Proteomes" id="UP000694393">
    <property type="component" value="Unplaced"/>
</dbReference>
<dbReference type="SUPFAM" id="SSF54060">
    <property type="entry name" value="His-Me finger endonucleases"/>
    <property type="match status" value="1"/>
</dbReference>
<dbReference type="PANTHER" id="PTHR21472">
    <property type="entry name" value="ENDONUCLEASE DOMAIN-CONTAINING 1 PROTEIN ENDOD1"/>
    <property type="match status" value="1"/>
</dbReference>
<dbReference type="Ensembl" id="ENSPCET00000014361.1">
    <property type="protein sequence ID" value="ENSPCEP00000013848.1"/>
    <property type="gene ID" value="ENSPCEG00000011000.1"/>
</dbReference>
<reference evidence="5" key="2">
    <citation type="submission" date="2025-09" db="UniProtKB">
        <authorList>
            <consortium name="Ensembl"/>
        </authorList>
    </citation>
    <scope>IDENTIFICATION</scope>
</reference>
<protein>
    <recommendedName>
        <fullName evidence="7">Endonuclease domain-containing 1 protein-like</fullName>
    </recommendedName>
</protein>
<dbReference type="InterPro" id="IPR001604">
    <property type="entry name" value="Endo_G_ENPP1-like_dom"/>
</dbReference>
<dbReference type="GO" id="GO:0003676">
    <property type="term" value="F:nucleic acid binding"/>
    <property type="evidence" value="ECO:0007669"/>
    <property type="project" value="InterPro"/>
</dbReference>
<dbReference type="InterPro" id="IPR044925">
    <property type="entry name" value="His-Me_finger_sf"/>
</dbReference>
<evidence type="ECO:0000256" key="1">
    <source>
        <dbReference type="SAM" id="MobiDB-lite"/>
    </source>
</evidence>
<dbReference type="Gene3D" id="3.40.570.10">
    <property type="entry name" value="Extracellular Endonuclease, subunit A"/>
    <property type="match status" value="1"/>
</dbReference>
<accession>A0A8C8S3Z3</accession>
<evidence type="ECO:0000259" key="3">
    <source>
        <dbReference type="SMART" id="SM00477"/>
    </source>
</evidence>
<organism evidence="5 6">
    <name type="scientific">Pelusios castaneus</name>
    <name type="common">West African mud turtle</name>
    <dbReference type="NCBI Taxonomy" id="367368"/>
    <lineage>
        <taxon>Eukaryota</taxon>
        <taxon>Metazoa</taxon>
        <taxon>Chordata</taxon>
        <taxon>Craniata</taxon>
        <taxon>Vertebrata</taxon>
        <taxon>Euteleostomi</taxon>
        <taxon>Archelosauria</taxon>
        <taxon>Testudinata</taxon>
        <taxon>Testudines</taxon>
        <taxon>Pleurodira</taxon>
        <taxon>Pelomedusidae</taxon>
        <taxon>Pelusios</taxon>
    </lineage>
</organism>
<feature type="compositionally biased region" description="Acidic residues" evidence="1">
    <location>
        <begin position="209"/>
        <end position="223"/>
    </location>
</feature>
<name>A0A8C8S3Z3_9SAUR</name>
<feature type="signal peptide" evidence="2">
    <location>
        <begin position="1"/>
        <end position="19"/>
    </location>
</feature>
<feature type="domain" description="DNA/RNA non-specific endonuclease/pyrophosphatase/phosphodiesterase" evidence="4">
    <location>
        <begin position="56"/>
        <end position="300"/>
    </location>
</feature>
<dbReference type="SMART" id="SM00477">
    <property type="entry name" value="NUC"/>
    <property type="match status" value="1"/>
</dbReference>
<evidence type="ECO:0000259" key="4">
    <source>
        <dbReference type="SMART" id="SM00892"/>
    </source>
</evidence>
<reference evidence="5" key="1">
    <citation type="submission" date="2025-08" db="UniProtKB">
        <authorList>
            <consortium name="Ensembl"/>
        </authorList>
    </citation>
    <scope>IDENTIFICATION</scope>
</reference>
<feature type="chain" id="PRO_5034404278" description="Endonuclease domain-containing 1 protein-like" evidence="2">
    <location>
        <begin position="20"/>
        <end position="575"/>
    </location>
</feature>
<dbReference type="InterPro" id="IPR044929">
    <property type="entry name" value="DNA/RNA_non-sp_Endonuclease_sf"/>
</dbReference>
<dbReference type="AlphaFoldDB" id="A0A8C8S3Z3"/>
<dbReference type="InterPro" id="IPR039015">
    <property type="entry name" value="ENDOD1"/>
</dbReference>
<dbReference type="InterPro" id="IPR020821">
    <property type="entry name" value="ENPP1-3/EXOG-like_nuc-like"/>
</dbReference>
<dbReference type="Pfam" id="PF01223">
    <property type="entry name" value="Endonuclease_NS"/>
    <property type="match status" value="1"/>
</dbReference>
<keyword evidence="6" id="KW-1185">Reference proteome</keyword>
<evidence type="ECO:0008006" key="7">
    <source>
        <dbReference type="Google" id="ProtNLM"/>
    </source>
</evidence>
<dbReference type="SMART" id="SM00892">
    <property type="entry name" value="Endonuclease_NS"/>
    <property type="match status" value="1"/>
</dbReference>
<sequence>MDWRVLLSCVSLWAGLALAEVGTFDLCRSSFYRQTEPHGFDRTSDDSAQICQKYRGTHFFATLYDKSNRIPLWSAYKLDHGRTKGPPRPNDWFVEPQLWDPNQSREMTSEDGSTLNELRSSQAINEDYQYSSYDRGHLNPFSFQSGVGRIATMTLTNAVPMDPCFNRIRWYKLEKNLKEQLTMNCIGKKGTPYLVTGAVPSGSEKIPIQDEEEEEEEEEEEGEDPQKYNRVSVPSHIWTAVCCNHVDDKHKFSFAFLAENKEESRFQMLQVDELISKLSGLYPNSPSINIFTDDCNSKSKRGQEILSEIRSALYHSFRVFLSDQYSQLLSPRKRSWLDKETSQLMESTNLDQNKLQLTNIGFLMTFPSLADWSSYFEKTYDQDNLACVLEPSAGANPGGVAEGSGSRDRFCIPQQPRSDVSATGWSCVGQVCGHHEGTPYSWCYTSDTKWGYCCLDKCTVNKQSNQYECSQLSGYPMKCSPLYSMVTISGEACRVDHPCGLYGESYFWCYMDYGKGWDYCCSPRHYCGEHGYDYQWCYTADPQRSWQKCTLHAPTQKGGAQCLPPKFQDISDLRY</sequence>
<keyword evidence="2" id="KW-0732">Signal</keyword>
<evidence type="ECO:0000313" key="5">
    <source>
        <dbReference type="Ensembl" id="ENSPCEP00000013848.1"/>
    </source>
</evidence>
<dbReference type="GO" id="GO:0016787">
    <property type="term" value="F:hydrolase activity"/>
    <property type="evidence" value="ECO:0007669"/>
    <property type="project" value="InterPro"/>
</dbReference>
<feature type="domain" description="ENPP1-3/EXOG-like endonuclease/phosphodiesterase" evidence="3">
    <location>
        <begin position="57"/>
        <end position="288"/>
    </location>
</feature>